<organism evidence="3 4">
    <name type="scientific">Plectosphaerella plurivora</name>
    <dbReference type="NCBI Taxonomy" id="936078"/>
    <lineage>
        <taxon>Eukaryota</taxon>
        <taxon>Fungi</taxon>
        <taxon>Dikarya</taxon>
        <taxon>Ascomycota</taxon>
        <taxon>Pezizomycotina</taxon>
        <taxon>Sordariomycetes</taxon>
        <taxon>Hypocreomycetidae</taxon>
        <taxon>Glomerellales</taxon>
        <taxon>Plectosphaerellaceae</taxon>
        <taxon>Plectosphaerella</taxon>
    </lineage>
</organism>
<keyword evidence="2" id="KW-0732">Signal</keyword>
<dbReference type="EMBL" id="JAGSXJ010000033">
    <property type="protein sequence ID" value="KAH6668584.1"/>
    <property type="molecule type" value="Genomic_DNA"/>
</dbReference>
<evidence type="ECO:0000313" key="3">
    <source>
        <dbReference type="EMBL" id="KAH6668584.1"/>
    </source>
</evidence>
<protein>
    <submittedName>
        <fullName evidence="3">Uncharacterized protein</fullName>
    </submittedName>
</protein>
<sequence>MPFNYLFLLPVWGIAEAIRLTEQYFWNKSRPGYASFRFQVGLDGAGPHVPYGHKPLSAAAGDLPDIRLWNEVGDYVGSKMDPGYIRSGTYEDISVHISTPGQPSYYSNVLMDGKPIKCAWIDKNGNQPVTGIALHLPSFKLEEDQELPSTGPFCAQNPIQTFRYDQEPRDIGVWGQQTDKPDLNSDKFTMAIPMEKPKKPKKPKRRRSTRWPRADRIVRSTKKEHSARELCSSESSHGPDMVSFEEGTFCDMDSRQVYELCTSEESVDCFDVEEQVIRASEAGIMKREEPIQKVYSQVYDW</sequence>
<dbReference type="OrthoDB" id="5365129at2759"/>
<feature type="region of interest" description="Disordered" evidence="1">
    <location>
        <begin position="192"/>
        <end position="239"/>
    </location>
</feature>
<accession>A0A9P8V2V7</accession>
<evidence type="ECO:0000313" key="4">
    <source>
        <dbReference type="Proteomes" id="UP000770015"/>
    </source>
</evidence>
<dbReference type="Proteomes" id="UP000770015">
    <property type="component" value="Unassembled WGS sequence"/>
</dbReference>
<evidence type="ECO:0000256" key="1">
    <source>
        <dbReference type="SAM" id="MobiDB-lite"/>
    </source>
</evidence>
<dbReference type="AlphaFoldDB" id="A0A9P8V2V7"/>
<feature type="chain" id="PRO_5040411925" evidence="2">
    <location>
        <begin position="18"/>
        <end position="301"/>
    </location>
</feature>
<feature type="compositionally biased region" description="Basic residues" evidence="1">
    <location>
        <begin position="198"/>
        <end position="210"/>
    </location>
</feature>
<proteinExistence type="predicted"/>
<name>A0A9P8V2V7_9PEZI</name>
<comment type="caution">
    <text evidence="3">The sequence shown here is derived from an EMBL/GenBank/DDBJ whole genome shotgun (WGS) entry which is preliminary data.</text>
</comment>
<gene>
    <name evidence="3" type="ORF">F5X68DRAFT_236602</name>
</gene>
<feature type="signal peptide" evidence="2">
    <location>
        <begin position="1"/>
        <end position="17"/>
    </location>
</feature>
<reference evidence="3" key="1">
    <citation type="journal article" date="2021" name="Nat. Commun.">
        <title>Genetic determinants of endophytism in the Arabidopsis root mycobiome.</title>
        <authorList>
            <person name="Mesny F."/>
            <person name="Miyauchi S."/>
            <person name="Thiergart T."/>
            <person name="Pickel B."/>
            <person name="Atanasova L."/>
            <person name="Karlsson M."/>
            <person name="Huettel B."/>
            <person name="Barry K.W."/>
            <person name="Haridas S."/>
            <person name="Chen C."/>
            <person name="Bauer D."/>
            <person name="Andreopoulos W."/>
            <person name="Pangilinan J."/>
            <person name="LaButti K."/>
            <person name="Riley R."/>
            <person name="Lipzen A."/>
            <person name="Clum A."/>
            <person name="Drula E."/>
            <person name="Henrissat B."/>
            <person name="Kohler A."/>
            <person name="Grigoriev I.V."/>
            <person name="Martin F.M."/>
            <person name="Hacquard S."/>
        </authorList>
    </citation>
    <scope>NUCLEOTIDE SEQUENCE</scope>
    <source>
        <strain evidence="3">MPI-SDFR-AT-0117</strain>
    </source>
</reference>
<keyword evidence="4" id="KW-1185">Reference proteome</keyword>
<evidence type="ECO:0000256" key="2">
    <source>
        <dbReference type="SAM" id="SignalP"/>
    </source>
</evidence>
<feature type="compositionally biased region" description="Basic and acidic residues" evidence="1">
    <location>
        <begin position="212"/>
        <end position="228"/>
    </location>
</feature>